<dbReference type="KEGG" id="tva:5466419"/>
<dbReference type="AlphaFoldDB" id="A2DFE6"/>
<keyword evidence="2" id="KW-1185">Reference proteome</keyword>
<reference evidence="1" key="1">
    <citation type="submission" date="2006-10" db="EMBL/GenBank/DDBJ databases">
        <authorList>
            <person name="Amadeo P."/>
            <person name="Zhao Q."/>
            <person name="Wortman J."/>
            <person name="Fraser-Liggett C."/>
            <person name="Carlton J."/>
        </authorList>
    </citation>
    <scope>NUCLEOTIDE SEQUENCE</scope>
    <source>
        <strain evidence="1">G3</strain>
    </source>
</reference>
<accession>A2DFE6</accession>
<name>A2DFE6_TRIV3</name>
<reference evidence="1" key="2">
    <citation type="journal article" date="2007" name="Science">
        <title>Draft genome sequence of the sexually transmitted pathogen Trichomonas vaginalis.</title>
        <authorList>
            <person name="Carlton J.M."/>
            <person name="Hirt R.P."/>
            <person name="Silva J.C."/>
            <person name="Delcher A.L."/>
            <person name="Schatz M."/>
            <person name="Zhao Q."/>
            <person name="Wortman J.R."/>
            <person name="Bidwell S.L."/>
            <person name="Alsmark U.C.M."/>
            <person name="Besteiro S."/>
            <person name="Sicheritz-Ponten T."/>
            <person name="Noel C.J."/>
            <person name="Dacks J.B."/>
            <person name="Foster P.G."/>
            <person name="Simillion C."/>
            <person name="Van de Peer Y."/>
            <person name="Miranda-Saavedra D."/>
            <person name="Barton G.J."/>
            <person name="Westrop G.D."/>
            <person name="Mueller S."/>
            <person name="Dessi D."/>
            <person name="Fiori P.L."/>
            <person name="Ren Q."/>
            <person name="Paulsen I."/>
            <person name="Zhang H."/>
            <person name="Bastida-Corcuera F.D."/>
            <person name="Simoes-Barbosa A."/>
            <person name="Brown M.T."/>
            <person name="Hayes R.D."/>
            <person name="Mukherjee M."/>
            <person name="Okumura C.Y."/>
            <person name="Schneider R."/>
            <person name="Smith A.J."/>
            <person name="Vanacova S."/>
            <person name="Villalvazo M."/>
            <person name="Haas B.J."/>
            <person name="Pertea M."/>
            <person name="Feldblyum T.V."/>
            <person name="Utterback T.R."/>
            <person name="Shu C.L."/>
            <person name="Osoegawa K."/>
            <person name="de Jong P.J."/>
            <person name="Hrdy I."/>
            <person name="Horvathova L."/>
            <person name="Zubacova Z."/>
            <person name="Dolezal P."/>
            <person name="Malik S.B."/>
            <person name="Logsdon J.M. Jr."/>
            <person name="Henze K."/>
            <person name="Gupta A."/>
            <person name="Wang C.C."/>
            <person name="Dunne R.L."/>
            <person name="Upcroft J.A."/>
            <person name="Upcroft P."/>
            <person name="White O."/>
            <person name="Salzberg S.L."/>
            <person name="Tang P."/>
            <person name="Chiu C.-H."/>
            <person name="Lee Y.-S."/>
            <person name="Embley T.M."/>
            <person name="Coombs G.H."/>
            <person name="Mottram J.C."/>
            <person name="Tachezy J."/>
            <person name="Fraser-Liggett C.M."/>
            <person name="Johnson P.J."/>
        </authorList>
    </citation>
    <scope>NUCLEOTIDE SEQUENCE [LARGE SCALE GENOMIC DNA]</scope>
    <source>
        <strain evidence="1">G3</strain>
    </source>
</reference>
<dbReference type="SUPFAM" id="SSF48371">
    <property type="entry name" value="ARM repeat"/>
    <property type="match status" value="1"/>
</dbReference>
<dbReference type="EMBL" id="DS113194">
    <property type="protein sequence ID" value="EAY20874.1"/>
    <property type="molecule type" value="Genomic_DNA"/>
</dbReference>
<dbReference type="Proteomes" id="UP000001542">
    <property type="component" value="Unassembled WGS sequence"/>
</dbReference>
<dbReference type="VEuPathDB" id="TrichDB:TVAGG3_0565170"/>
<sequence>MQFKKDEIEESFLELQKPTNINENIKPEKNIFGFIQEQIEFANSAIQEQNKLKLFNSVSNISSALAYRLETKSENSFDFDQLIQIISFLLSTDDVTLISSALYCISNLIFFKRSIPKQLFDINFFDFFESLFNDEIDAEIYKQMIPLLTNLIILMEDDREHLVNLVDLDQLNNLIEIDNDSIAPCFKLLCIYVTYGKDVPKLEILQFTNFIYQKIKHLEANNAAFPEIVNVCTVILISDPELYKEIIDLDIISELLFFIMPQNLELSKSLLIFLIKVSELVYPQIAKVIFEEIEIPQILSLSYSKHQDIKDLMNLVLSSYISYFPTQETMNLISDYVKDLINEMNAGLYRTKSFGCNLLFNFIQRCSDYNLKKIIKFDLNSFIVEAIYSHNGLVFNTLQVLILFLKRNEIEFDFSEIIEAIEDNIDSYPSKMQDMAETVLSLLTEEPSTN</sequence>
<proteinExistence type="predicted"/>
<protein>
    <submittedName>
        <fullName evidence="1">Uncharacterized protein</fullName>
    </submittedName>
</protein>
<dbReference type="SMR" id="A2DFE6"/>
<dbReference type="VEuPathDB" id="TrichDB:TVAG_436980"/>
<dbReference type="RefSeq" id="XP_001581860.1">
    <property type="nucleotide sequence ID" value="XM_001581810.1"/>
</dbReference>
<dbReference type="InterPro" id="IPR016024">
    <property type="entry name" value="ARM-type_fold"/>
</dbReference>
<dbReference type="InParanoid" id="A2DFE6"/>
<organism evidence="1 2">
    <name type="scientific">Trichomonas vaginalis (strain ATCC PRA-98 / G3)</name>
    <dbReference type="NCBI Taxonomy" id="412133"/>
    <lineage>
        <taxon>Eukaryota</taxon>
        <taxon>Metamonada</taxon>
        <taxon>Parabasalia</taxon>
        <taxon>Trichomonadida</taxon>
        <taxon>Trichomonadidae</taxon>
        <taxon>Trichomonas</taxon>
    </lineage>
</organism>
<evidence type="ECO:0000313" key="1">
    <source>
        <dbReference type="EMBL" id="EAY20874.1"/>
    </source>
</evidence>
<evidence type="ECO:0000313" key="2">
    <source>
        <dbReference type="Proteomes" id="UP000001542"/>
    </source>
</evidence>
<gene>
    <name evidence="1" type="ORF">TVAG_436980</name>
</gene>